<dbReference type="PANTHER" id="PTHR23132:SF23">
    <property type="entry name" value="D-ALANINE--D-ALANINE LIGASE B"/>
    <property type="match status" value="1"/>
</dbReference>
<organism evidence="12 13">
    <name type="scientific">miscellaneous Crenarchaeota group-15 archaeon DG-45</name>
    <dbReference type="NCBI Taxonomy" id="1685127"/>
    <lineage>
        <taxon>Archaea</taxon>
        <taxon>Candidatus Bathyarchaeota</taxon>
        <taxon>MCG-15</taxon>
    </lineage>
</organism>
<evidence type="ECO:0000256" key="5">
    <source>
        <dbReference type="ARBA" id="ARBA00022741"/>
    </source>
</evidence>
<evidence type="ECO:0000256" key="9">
    <source>
        <dbReference type="ARBA" id="ARBA00023316"/>
    </source>
</evidence>
<evidence type="ECO:0000256" key="2">
    <source>
        <dbReference type="ARBA" id="ARBA00010871"/>
    </source>
</evidence>
<dbReference type="Pfam" id="PF07478">
    <property type="entry name" value="Dala_Dala_lig_C"/>
    <property type="match status" value="1"/>
</dbReference>
<dbReference type="PROSITE" id="PS00844">
    <property type="entry name" value="DALA_DALA_LIGASE_2"/>
    <property type="match status" value="1"/>
</dbReference>
<dbReference type="SUPFAM" id="SSF52440">
    <property type="entry name" value="PreATP-grasp domain"/>
    <property type="match status" value="1"/>
</dbReference>
<dbReference type="InterPro" id="IPR011095">
    <property type="entry name" value="Dala_Dala_lig_C"/>
</dbReference>
<evidence type="ECO:0000256" key="6">
    <source>
        <dbReference type="ARBA" id="ARBA00022840"/>
    </source>
</evidence>
<evidence type="ECO:0000256" key="3">
    <source>
        <dbReference type="ARBA" id="ARBA00022490"/>
    </source>
</evidence>
<dbReference type="GO" id="GO:0008360">
    <property type="term" value="P:regulation of cell shape"/>
    <property type="evidence" value="ECO:0007669"/>
    <property type="project" value="UniProtKB-KW"/>
</dbReference>
<keyword evidence="6 10" id="KW-0067">ATP-binding</keyword>
<dbReference type="EMBL" id="LFWZ01000017">
    <property type="protein sequence ID" value="KON30959.1"/>
    <property type="molecule type" value="Genomic_DNA"/>
</dbReference>
<comment type="caution">
    <text evidence="12">The sequence shown here is derived from an EMBL/GenBank/DDBJ whole genome shotgun (WGS) entry which is preliminary data.</text>
</comment>
<dbReference type="Proteomes" id="UP000037210">
    <property type="component" value="Unassembled WGS sequence"/>
</dbReference>
<keyword evidence="3" id="KW-0963">Cytoplasm</keyword>
<evidence type="ECO:0000256" key="1">
    <source>
        <dbReference type="ARBA" id="ARBA00004496"/>
    </source>
</evidence>
<dbReference type="GO" id="GO:0008716">
    <property type="term" value="F:D-alanine-D-alanine ligase activity"/>
    <property type="evidence" value="ECO:0007669"/>
    <property type="project" value="InterPro"/>
</dbReference>
<protein>
    <recommendedName>
        <fullName evidence="11">ATP-grasp domain-containing protein</fullName>
    </recommendedName>
</protein>
<dbReference type="Gene3D" id="3.40.50.20">
    <property type="match status" value="1"/>
</dbReference>
<dbReference type="Gene3D" id="3.30.470.20">
    <property type="entry name" value="ATP-grasp fold, B domain"/>
    <property type="match status" value="1"/>
</dbReference>
<gene>
    <name evidence="12" type="ORF">AC482_02385</name>
</gene>
<reference evidence="12 13" key="1">
    <citation type="submission" date="2015-06" db="EMBL/GenBank/DDBJ databases">
        <title>New insights into the roles of widespread benthic archaea in carbon and nitrogen cycling.</title>
        <authorList>
            <person name="Lazar C.S."/>
            <person name="Baker B.J."/>
            <person name="Seitz K.W."/>
            <person name="Hyde A.S."/>
            <person name="Dick G.J."/>
            <person name="Hinrichs K.-U."/>
            <person name="Teske A.P."/>
        </authorList>
    </citation>
    <scope>NUCLEOTIDE SEQUENCE [LARGE SCALE GENOMIC DNA]</scope>
    <source>
        <strain evidence="12">DG-45</strain>
    </source>
</reference>
<evidence type="ECO:0000256" key="7">
    <source>
        <dbReference type="ARBA" id="ARBA00022960"/>
    </source>
</evidence>
<evidence type="ECO:0000313" key="13">
    <source>
        <dbReference type="Proteomes" id="UP000037210"/>
    </source>
</evidence>
<keyword evidence="8" id="KW-0573">Peptidoglycan synthesis</keyword>
<evidence type="ECO:0000259" key="11">
    <source>
        <dbReference type="PROSITE" id="PS50975"/>
    </source>
</evidence>
<dbReference type="InterPro" id="IPR016185">
    <property type="entry name" value="PreATP-grasp_dom_sf"/>
</dbReference>
<dbReference type="SUPFAM" id="SSF56059">
    <property type="entry name" value="Glutathione synthetase ATP-binding domain-like"/>
    <property type="match status" value="1"/>
</dbReference>
<accession>A0A0M0BRC0</accession>
<dbReference type="GO" id="GO:0005737">
    <property type="term" value="C:cytoplasm"/>
    <property type="evidence" value="ECO:0007669"/>
    <property type="project" value="UniProtKB-SubCell"/>
</dbReference>
<dbReference type="GO" id="GO:0005524">
    <property type="term" value="F:ATP binding"/>
    <property type="evidence" value="ECO:0007669"/>
    <property type="project" value="UniProtKB-UniRule"/>
</dbReference>
<evidence type="ECO:0000256" key="8">
    <source>
        <dbReference type="ARBA" id="ARBA00022984"/>
    </source>
</evidence>
<dbReference type="GO" id="GO:0046872">
    <property type="term" value="F:metal ion binding"/>
    <property type="evidence" value="ECO:0007669"/>
    <property type="project" value="InterPro"/>
</dbReference>
<comment type="similarity">
    <text evidence="2">Belongs to the D-alanine--D-alanine ligase family.</text>
</comment>
<evidence type="ECO:0000256" key="4">
    <source>
        <dbReference type="ARBA" id="ARBA00022598"/>
    </source>
</evidence>
<keyword evidence="7" id="KW-0133">Cell shape</keyword>
<keyword evidence="4" id="KW-0436">Ligase</keyword>
<dbReference type="AlphaFoldDB" id="A0A0M0BRC0"/>
<dbReference type="InterPro" id="IPR013815">
    <property type="entry name" value="ATP_grasp_subdomain_1"/>
</dbReference>
<keyword evidence="9" id="KW-0961">Cell wall biogenesis/degradation</keyword>
<evidence type="ECO:0000313" key="12">
    <source>
        <dbReference type="EMBL" id="KON30959.1"/>
    </source>
</evidence>
<name>A0A0M0BRC0_9ARCH</name>
<dbReference type="Gene3D" id="3.30.1490.20">
    <property type="entry name" value="ATP-grasp fold, A domain"/>
    <property type="match status" value="1"/>
</dbReference>
<comment type="subcellular location">
    <subcellularLocation>
        <location evidence="1">Cytoplasm</location>
    </subcellularLocation>
</comment>
<sequence length="332" mass="37904">MRVAFACNTRHEENEFQVEYDPPDTIEKVKRGIEYAGHEFLFIEADEEAYESLRRLKPDLVFNRAEGVRGESRESHIPAMCEMLGIPYVGSGIMATAVCLDKPATKMILGYNGVKTPPFQVFRGVDEPIAPHLRFPLIIKPSHEGSSMGINYDNVVDDVEALRNKLGEMMAMYRQPILVEEFIDGREFTIGLIGNFGPGEEPRFLPVLEVDFSRFPDELGNVLGQKAKTVFDSSDNYICPAMIPDTLRRRLEEASKRAFRILDCRDWARIDFRMGADGELYFLEINPLPGIDYYVENDELSFYPMMFYAAGMDFSEMVKQLLDAAIRRYEIG</sequence>
<dbReference type="GO" id="GO:0071555">
    <property type="term" value="P:cell wall organization"/>
    <property type="evidence" value="ECO:0007669"/>
    <property type="project" value="UniProtKB-KW"/>
</dbReference>
<feature type="domain" description="ATP-grasp" evidence="11">
    <location>
        <begin position="106"/>
        <end position="323"/>
    </location>
</feature>
<dbReference type="PROSITE" id="PS50975">
    <property type="entry name" value="ATP_GRASP"/>
    <property type="match status" value="1"/>
</dbReference>
<dbReference type="PANTHER" id="PTHR23132">
    <property type="entry name" value="D-ALANINE--D-ALANINE LIGASE"/>
    <property type="match status" value="1"/>
</dbReference>
<evidence type="ECO:0000256" key="10">
    <source>
        <dbReference type="PROSITE-ProRule" id="PRU00409"/>
    </source>
</evidence>
<proteinExistence type="inferred from homology"/>
<dbReference type="InterPro" id="IPR000291">
    <property type="entry name" value="D-Ala_lig_Van_CS"/>
</dbReference>
<dbReference type="InterPro" id="IPR011761">
    <property type="entry name" value="ATP-grasp"/>
</dbReference>
<keyword evidence="5 10" id="KW-0547">Nucleotide-binding</keyword>